<dbReference type="Gene3D" id="3.30.70.1450">
    <property type="entry name" value="Regulator of K+ conductance, C-terminal domain"/>
    <property type="match status" value="2"/>
</dbReference>
<protein>
    <recommendedName>
        <fullName evidence="1">Trk system potassium uptake protein TrkA</fullName>
    </recommendedName>
</protein>
<dbReference type="EMBL" id="CP014224">
    <property type="protein sequence ID" value="ANW97031.1"/>
    <property type="molecule type" value="Genomic_DNA"/>
</dbReference>
<dbReference type="InterPro" id="IPR006036">
    <property type="entry name" value="K_uptake_TrkA"/>
</dbReference>
<evidence type="ECO:0000259" key="8">
    <source>
        <dbReference type="PROSITE" id="PS51202"/>
    </source>
</evidence>
<dbReference type="PRINTS" id="PR00335">
    <property type="entry name" value="KUPTAKETRKA"/>
</dbReference>
<evidence type="ECO:0000256" key="5">
    <source>
        <dbReference type="ARBA" id="ARBA00023027"/>
    </source>
</evidence>
<dbReference type="InterPro" id="IPR003148">
    <property type="entry name" value="RCK_N"/>
</dbReference>
<dbReference type="InterPro" id="IPR050721">
    <property type="entry name" value="Trk_Ktr_HKT_K-transport"/>
</dbReference>
<dbReference type="InterPro" id="IPR006037">
    <property type="entry name" value="RCK_C"/>
</dbReference>
<keyword evidence="2" id="KW-0813">Transport</keyword>
<dbReference type="NCBIfam" id="NF007032">
    <property type="entry name" value="PRK09496.1-4"/>
    <property type="match status" value="1"/>
</dbReference>
<dbReference type="STRING" id="1790137.AXE80_12380"/>
<dbReference type="PROSITE" id="PS51201">
    <property type="entry name" value="RCK_N"/>
    <property type="match status" value="2"/>
</dbReference>
<sequence length="448" mass="49695">MKIIIAGAGEIGYHLAKLLSMEYHDIYVIDQNSQRLNHLNTHIDVFTKKGDAASIAVLKEVGISDADLLVAVTESQNTNLTIAGIGKTLGVKKTIARISNTEYLRTKEINFSDVGIDYMISPEELAAQEIEVLIKETSFNDKFEFEKGELSVLGAKLTSESAIVGASVQEINLKYAFDFIVIAVKRENSSSIIIPKGDTLFEANDQVYFSVPRESLDKIHLLVDAQKVGIKDVMILGGGRIGQKMARRLCHKNLRVKVIEQDREKCFELSDDLKNTLVINGDGRDIELLEEESLSNMDAFIAVTGNSETNIMTSLVAKSRGVKKTIALVENMNYMDISQSIGVDTLINKKILAASVIFRHVRKGRVLALANLHNVEAEVLEFFVRRNTKITEHKIKDLNLPENTVLGGVVRKGKALMTFGDFIIQPGDRALVFCLPDAIPQVEKFFNN</sequence>
<keyword evidence="3" id="KW-0633">Potassium transport</keyword>
<dbReference type="NCBIfam" id="NF007041">
    <property type="entry name" value="PRK09496.3-4"/>
    <property type="match status" value="1"/>
</dbReference>
<organism evidence="9 10">
    <name type="scientific">Wenyingzhuangia fucanilytica</name>
    <dbReference type="NCBI Taxonomy" id="1790137"/>
    <lineage>
        <taxon>Bacteria</taxon>
        <taxon>Pseudomonadati</taxon>
        <taxon>Bacteroidota</taxon>
        <taxon>Flavobacteriia</taxon>
        <taxon>Flavobacteriales</taxon>
        <taxon>Flavobacteriaceae</taxon>
        <taxon>Wenyingzhuangia</taxon>
    </lineage>
</organism>
<dbReference type="RefSeq" id="WP_068827806.1">
    <property type="nucleotide sequence ID" value="NZ_CP014224.1"/>
</dbReference>
<dbReference type="OrthoDB" id="9775180at2"/>
<evidence type="ECO:0000256" key="2">
    <source>
        <dbReference type="ARBA" id="ARBA00022448"/>
    </source>
</evidence>
<evidence type="ECO:0000256" key="1">
    <source>
        <dbReference type="ARBA" id="ARBA00017378"/>
    </source>
</evidence>
<dbReference type="GO" id="GO:0005886">
    <property type="term" value="C:plasma membrane"/>
    <property type="evidence" value="ECO:0007669"/>
    <property type="project" value="InterPro"/>
</dbReference>
<dbReference type="Pfam" id="PF02080">
    <property type="entry name" value="TrkA_C"/>
    <property type="match status" value="2"/>
</dbReference>
<evidence type="ECO:0000256" key="3">
    <source>
        <dbReference type="ARBA" id="ARBA00022538"/>
    </source>
</evidence>
<dbReference type="PANTHER" id="PTHR43833:SF5">
    <property type="entry name" value="TRK SYSTEM POTASSIUM UPTAKE PROTEIN TRKA"/>
    <property type="match status" value="1"/>
</dbReference>
<dbReference type="NCBIfam" id="NF007038">
    <property type="entry name" value="PRK09496.2-6"/>
    <property type="match status" value="1"/>
</dbReference>
<evidence type="ECO:0000256" key="6">
    <source>
        <dbReference type="ARBA" id="ARBA00023065"/>
    </source>
</evidence>
<dbReference type="InterPro" id="IPR036291">
    <property type="entry name" value="NAD(P)-bd_dom_sf"/>
</dbReference>
<dbReference type="PROSITE" id="PS51202">
    <property type="entry name" value="RCK_C"/>
    <property type="match status" value="2"/>
</dbReference>
<feature type="domain" description="RCK C-terminal" evidence="8">
    <location>
        <begin position="140"/>
        <end position="225"/>
    </location>
</feature>
<evidence type="ECO:0000313" key="10">
    <source>
        <dbReference type="Proteomes" id="UP000092967"/>
    </source>
</evidence>
<dbReference type="NCBIfam" id="NF007031">
    <property type="entry name" value="PRK09496.1-2"/>
    <property type="match status" value="1"/>
</dbReference>
<dbReference type="SUPFAM" id="SSF51735">
    <property type="entry name" value="NAD(P)-binding Rossmann-fold domains"/>
    <property type="match status" value="2"/>
</dbReference>
<dbReference type="PANTHER" id="PTHR43833">
    <property type="entry name" value="POTASSIUM CHANNEL PROTEIN 2-RELATED-RELATED"/>
    <property type="match status" value="1"/>
</dbReference>
<reference evidence="9 10" key="1">
    <citation type="submission" date="2016-02" db="EMBL/GenBank/DDBJ databases">
        <authorList>
            <person name="Wen L."/>
            <person name="He K."/>
            <person name="Yang H."/>
        </authorList>
    </citation>
    <scope>NUCLEOTIDE SEQUENCE [LARGE SCALE GENOMIC DNA]</scope>
    <source>
        <strain evidence="9 10">CZ1127</strain>
    </source>
</reference>
<evidence type="ECO:0000313" key="9">
    <source>
        <dbReference type="EMBL" id="ANW97031.1"/>
    </source>
</evidence>
<dbReference type="Proteomes" id="UP000092967">
    <property type="component" value="Chromosome"/>
</dbReference>
<dbReference type="Pfam" id="PF02254">
    <property type="entry name" value="TrkA_N"/>
    <property type="match status" value="2"/>
</dbReference>
<dbReference type="SUPFAM" id="SSF116726">
    <property type="entry name" value="TrkA C-terminal domain-like"/>
    <property type="match status" value="2"/>
</dbReference>
<evidence type="ECO:0000256" key="4">
    <source>
        <dbReference type="ARBA" id="ARBA00022958"/>
    </source>
</evidence>
<dbReference type="InterPro" id="IPR036721">
    <property type="entry name" value="RCK_C_sf"/>
</dbReference>
<name>A0A1B1Y8C9_9FLAO</name>
<dbReference type="Gene3D" id="3.40.50.720">
    <property type="entry name" value="NAD(P)-binding Rossmann-like Domain"/>
    <property type="match status" value="2"/>
</dbReference>
<dbReference type="NCBIfam" id="NF007039">
    <property type="entry name" value="PRK09496.3-2"/>
    <property type="match status" value="1"/>
</dbReference>
<keyword evidence="10" id="KW-1185">Reference proteome</keyword>
<gene>
    <name evidence="9" type="ORF">AXE80_12380</name>
</gene>
<accession>A0A1B1Y8C9</accession>
<dbReference type="AlphaFoldDB" id="A0A1B1Y8C9"/>
<dbReference type="GO" id="GO:0015079">
    <property type="term" value="F:potassium ion transmembrane transporter activity"/>
    <property type="evidence" value="ECO:0007669"/>
    <property type="project" value="InterPro"/>
</dbReference>
<feature type="domain" description="RCK C-terminal" evidence="8">
    <location>
        <begin position="367"/>
        <end position="448"/>
    </location>
</feature>
<evidence type="ECO:0000259" key="7">
    <source>
        <dbReference type="PROSITE" id="PS51201"/>
    </source>
</evidence>
<keyword evidence="6" id="KW-0406">Ion transport</keyword>
<proteinExistence type="predicted"/>
<keyword evidence="5" id="KW-0520">NAD</keyword>
<feature type="domain" description="RCK N-terminal" evidence="7">
    <location>
        <begin position="1"/>
        <end position="120"/>
    </location>
</feature>
<keyword evidence="4" id="KW-0630">Potassium</keyword>
<feature type="domain" description="RCK N-terminal" evidence="7">
    <location>
        <begin position="230"/>
        <end position="347"/>
    </location>
</feature>
<dbReference type="KEGG" id="wfu:AXE80_12380"/>